<organism evidence="1 2">
    <name type="scientific">Candidatus Scatocola faecipullorum</name>
    <dbReference type="NCBI Taxonomy" id="2840917"/>
    <lineage>
        <taxon>Bacteria</taxon>
        <taxon>Pseudomonadati</taxon>
        <taxon>Pseudomonadota</taxon>
        <taxon>Alphaproteobacteria</taxon>
        <taxon>Rhodospirillales</taxon>
        <taxon>Rhodospirillaceae</taxon>
        <taxon>Rhodospirillaceae incertae sedis</taxon>
        <taxon>Candidatus Scatocola</taxon>
    </lineage>
</organism>
<comment type="caution">
    <text evidence="1">The sequence shown here is derived from an EMBL/GenBank/DDBJ whole genome shotgun (WGS) entry which is preliminary data.</text>
</comment>
<protein>
    <submittedName>
        <fullName evidence="1">Uncharacterized protein</fullName>
    </submittedName>
</protein>
<sequence>MKKYIVTEVKAAFDGIANLPQKENLSLEDIQQSLPNILAGTSYEADTYEVIFHGYFKTKAVVFVNSYEDKKLSFSPIAAYSFFGLFEINGERVLVSFRDPRTPVKAKIFVVRLESIDDRVTRMQNMFEKHELQKNSSGIMVKRSILSV</sequence>
<gene>
    <name evidence="1" type="ORF">IAD20_01680</name>
</gene>
<dbReference type="AlphaFoldDB" id="A0A9D1M379"/>
<dbReference type="EMBL" id="DVNC01000015">
    <property type="protein sequence ID" value="HIU52773.1"/>
    <property type="molecule type" value="Genomic_DNA"/>
</dbReference>
<accession>A0A9D1M379</accession>
<name>A0A9D1M379_9PROT</name>
<evidence type="ECO:0000313" key="2">
    <source>
        <dbReference type="Proteomes" id="UP000824107"/>
    </source>
</evidence>
<evidence type="ECO:0000313" key="1">
    <source>
        <dbReference type="EMBL" id="HIU52773.1"/>
    </source>
</evidence>
<reference evidence="1" key="2">
    <citation type="journal article" date="2021" name="PeerJ">
        <title>Extensive microbial diversity within the chicken gut microbiome revealed by metagenomics and culture.</title>
        <authorList>
            <person name="Gilroy R."/>
            <person name="Ravi A."/>
            <person name="Getino M."/>
            <person name="Pursley I."/>
            <person name="Horton D.L."/>
            <person name="Alikhan N.F."/>
            <person name="Baker D."/>
            <person name="Gharbi K."/>
            <person name="Hall N."/>
            <person name="Watson M."/>
            <person name="Adriaenssens E.M."/>
            <person name="Foster-Nyarko E."/>
            <person name="Jarju S."/>
            <person name="Secka A."/>
            <person name="Antonio M."/>
            <person name="Oren A."/>
            <person name="Chaudhuri R.R."/>
            <person name="La Ragione R."/>
            <person name="Hildebrand F."/>
            <person name="Pallen M.J."/>
        </authorList>
    </citation>
    <scope>NUCLEOTIDE SEQUENCE</scope>
    <source>
        <strain evidence="1">ChiW3-316</strain>
    </source>
</reference>
<reference evidence="1" key="1">
    <citation type="submission" date="2020-10" db="EMBL/GenBank/DDBJ databases">
        <authorList>
            <person name="Gilroy R."/>
        </authorList>
    </citation>
    <scope>NUCLEOTIDE SEQUENCE</scope>
    <source>
        <strain evidence="1">ChiW3-316</strain>
    </source>
</reference>
<dbReference type="Proteomes" id="UP000824107">
    <property type="component" value="Unassembled WGS sequence"/>
</dbReference>
<proteinExistence type="predicted"/>